<proteinExistence type="predicted"/>
<evidence type="ECO:0000313" key="2">
    <source>
        <dbReference type="Proteomes" id="UP001231649"/>
    </source>
</evidence>
<sequence>MKLCLLYVVLFYLISFNLAASTSPKDITVVDIVINGLKEQSWSNDEGPCLDQTLAVLNNVRNYTVWAVWIWNSMHHPVGTFYGSEYSLGNYDQCLNAPAMAAGPRIVTQYCLADVTLTGEKFENNNRNVLGPTGPYVATKTPIGRNLNKVFWGTCLPSTCKPASIAKILKTIYLTNPITPSDPEITVSSCQTAGKKKQYSSGFYAFILLITTLPALSIISTIYLHHAKTKSGVIHAIADSFSLKRNWTSLTKRSDDGIGSLDLLKVSLATLAVSTHTVFFEVMGPISNGLYYDKIMLETNRPLLNSVKHVDLPVDNFLMVSGLLLVKGLMEKKKKPMVALINRYFRLTASFSVVIFYVASASMYTGDGPLWQKFASREQRACADSWWLGLLMLNNYVNSDNICLIVSWYIPCDYQLAVMGTILYLIWQKNKTMGKIISAVTVVLALLVPGLVTYYKQLPGLVLYHDLEKILDFRKNDVYLDTYIKSHNRAGPYLIGMAMGYIISVYKPNNYRNVIAKKKMAVLFSFASIVAYKVVTTPLSWVSLEYDHLSSALYAVLSRNLWALCTCITVGIVEYGDLACIRKFTSWHGFTILSRLTYGVYLTHSVILQQNLYSRRNLQQFDLIYAEGLHSFGVMTVSIVFATLLWMFVEAPLNNIVNLVINSRCEDQTKNQRIKKELARNGVAELSKIKRP</sequence>
<evidence type="ECO:0000313" key="1">
    <source>
        <dbReference type="EMBL" id="KAJ8708183.1"/>
    </source>
</evidence>
<name>A0ACC2Q535_9NEOP</name>
<organism evidence="1 2">
    <name type="scientific">Mythimna loreyi</name>
    <dbReference type="NCBI Taxonomy" id="667449"/>
    <lineage>
        <taxon>Eukaryota</taxon>
        <taxon>Metazoa</taxon>
        <taxon>Ecdysozoa</taxon>
        <taxon>Arthropoda</taxon>
        <taxon>Hexapoda</taxon>
        <taxon>Insecta</taxon>
        <taxon>Pterygota</taxon>
        <taxon>Neoptera</taxon>
        <taxon>Endopterygota</taxon>
        <taxon>Lepidoptera</taxon>
        <taxon>Glossata</taxon>
        <taxon>Ditrysia</taxon>
        <taxon>Noctuoidea</taxon>
        <taxon>Noctuidae</taxon>
        <taxon>Noctuinae</taxon>
        <taxon>Hadenini</taxon>
        <taxon>Mythimna</taxon>
    </lineage>
</organism>
<accession>A0ACC2Q535</accession>
<protein>
    <submittedName>
        <fullName evidence="1">Uncharacterized protein</fullName>
    </submittedName>
</protein>
<gene>
    <name evidence="1" type="ORF">PYW08_010549</name>
</gene>
<dbReference type="Proteomes" id="UP001231649">
    <property type="component" value="Chromosome 26"/>
</dbReference>
<reference evidence="1" key="1">
    <citation type="submission" date="2023-03" db="EMBL/GenBank/DDBJ databases">
        <title>Chromosome-level genomes of two armyworms, Mythimna separata and Mythimna loreyi, provide insights into the biosynthesis and reception of sex pheromones.</title>
        <authorList>
            <person name="Zhao H."/>
        </authorList>
    </citation>
    <scope>NUCLEOTIDE SEQUENCE</scope>
    <source>
        <strain evidence="1">BeijingLab</strain>
    </source>
</reference>
<keyword evidence="2" id="KW-1185">Reference proteome</keyword>
<dbReference type="EMBL" id="CM056802">
    <property type="protein sequence ID" value="KAJ8708183.1"/>
    <property type="molecule type" value="Genomic_DNA"/>
</dbReference>
<comment type="caution">
    <text evidence="1">The sequence shown here is derived from an EMBL/GenBank/DDBJ whole genome shotgun (WGS) entry which is preliminary data.</text>
</comment>